<dbReference type="InterPro" id="IPR024516">
    <property type="entry name" value="Mce_C"/>
</dbReference>
<keyword evidence="5" id="KW-1185">Reference proteome</keyword>
<dbReference type="InterPro" id="IPR003399">
    <property type="entry name" value="Mce/MlaD"/>
</dbReference>
<evidence type="ECO:0000313" key="4">
    <source>
        <dbReference type="EMBL" id="MEE3849434.1"/>
    </source>
</evidence>
<keyword evidence="1" id="KW-0812">Transmembrane</keyword>
<keyword evidence="1" id="KW-1133">Transmembrane helix</keyword>
<evidence type="ECO:0000259" key="2">
    <source>
        <dbReference type="Pfam" id="PF02470"/>
    </source>
</evidence>
<feature type="domain" description="Mce/MlaD" evidence="2">
    <location>
        <begin position="47"/>
        <end position="123"/>
    </location>
</feature>
<feature type="domain" description="Mammalian cell entry C-terminal" evidence="3">
    <location>
        <begin position="129"/>
        <end position="353"/>
    </location>
</feature>
<dbReference type="PANTHER" id="PTHR33371">
    <property type="entry name" value="INTERMEMBRANE PHOSPHOLIPID TRANSPORT SYSTEM BINDING PROTEIN MLAD-RELATED"/>
    <property type="match status" value="1"/>
</dbReference>
<organism evidence="4 5">
    <name type="scientific">Gordonia sesuvii</name>
    <dbReference type="NCBI Taxonomy" id="3116777"/>
    <lineage>
        <taxon>Bacteria</taxon>
        <taxon>Bacillati</taxon>
        <taxon>Actinomycetota</taxon>
        <taxon>Actinomycetes</taxon>
        <taxon>Mycobacteriales</taxon>
        <taxon>Gordoniaceae</taxon>
        <taxon>Gordonia</taxon>
    </lineage>
</organism>
<proteinExistence type="predicted"/>
<keyword evidence="1" id="KW-0472">Membrane</keyword>
<evidence type="ECO:0000313" key="5">
    <source>
        <dbReference type="Proteomes" id="UP001347146"/>
    </source>
</evidence>
<evidence type="ECO:0000259" key="3">
    <source>
        <dbReference type="Pfam" id="PF11887"/>
    </source>
</evidence>
<dbReference type="InterPro" id="IPR052336">
    <property type="entry name" value="MlaD_Phospholipid_Transporter"/>
</dbReference>
<dbReference type="EMBL" id="JAZDUF010000001">
    <property type="protein sequence ID" value="MEE3849434.1"/>
    <property type="molecule type" value="Genomic_DNA"/>
</dbReference>
<dbReference type="Pfam" id="PF02470">
    <property type="entry name" value="MlaD"/>
    <property type="match status" value="1"/>
</dbReference>
<reference evidence="4 5" key="1">
    <citation type="submission" date="2024-01" db="EMBL/GenBank/DDBJ databases">
        <title>Draft genome sequence of Gordonia sp. LSe1-13.</title>
        <authorList>
            <person name="Suphannarot A."/>
            <person name="Mingma R."/>
        </authorList>
    </citation>
    <scope>NUCLEOTIDE SEQUENCE [LARGE SCALE GENOMIC DNA]</scope>
    <source>
        <strain evidence="4 5">LSe1-13</strain>
    </source>
</reference>
<protein>
    <submittedName>
        <fullName evidence="4">MCE family protein</fullName>
    </submittedName>
</protein>
<dbReference type="RefSeq" id="WP_330431065.1">
    <property type="nucleotide sequence ID" value="NZ_JAZDUF010000001.1"/>
</dbReference>
<gene>
    <name evidence="4" type="ORF">VZC37_03780</name>
</gene>
<sequence length="440" mass="45661">MSVGFEEGPRGLRKSRLVLSGLVALIVVAVALTAIWLKADGAFTASVPVRAELTDVGDGLPKNSDVKYRGVLVGAVRSVVPETADTPNVVEIDLDPARAAGIPSTVTARVVPSNLFAVSSVQLLDNGSAPAITSGAVIAEDESKDTVQFQTTLSQLRDIVAATGRERDDETIGLLAAVAAATDRRGTDIAAAGAQLDRITRELDAVLTPGAPSTLRALNTAVTGLRSSAPDLLDALHSSVVPMQTVVRESAALTTFLAAGSTTAGRVDEAMRNNVDQLLTITRTAAPVVDVVARGSSSFTGIVTEINVISEKWFTEFWPRGLQNGRGKFMFQFTPHRLYTRADCPRYGELEGPSCSTAPESVAPPVITKREGMTPGYRPAAMGGNVGSVGSADEQTQLAGLVGGPPVTTTLLLGPLARGSDITVSPAAHALPATTPPGPR</sequence>
<name>A0ABU7M8I4_9ACTN</name>
<accession>A0ABU7M8I4</accession>
<dbReference type="Pfam" id="PF11887">
    <property type="entry name" value="Mce4_CUP1"/>
    <property type="match status" value="1"/>
</dbReference>
<dbReference type="Proteomes" id="UP001347146">
    <property type="component" value="Unassembled WGS sequence"/>
</dbReference>
<dbReference type="PANTHER" id="PTHR33371:SF19">
    <property type="entry name" value="MCE-FAMILY PROTEIN MCE4A"/>
    <property type="match status" value="1"/>
</dbReference>
<feature type="transmembrane region" description="Helical" evidence="1">
    <location>
        <begin position="17"/>
        <end position="37"/>
    </location>
</feature>
<evidence type="ECO:0000256" key="1">
    <source>
        <dbReference type="SAM" id="Phobius"/>
    </source>
</evidence>
<comment type="caution">
    <text evidence="4">The sequence shown here is derived from an EMBL/GenBank/DDBJ whole genome shotgun (WGS) entry which is preliminary data.</text>
</comment>